<proteinExistence type="predicted"/>
<dbReference type="Proteomes" id="UP001227268">
    <property type="component" value="Unassembled WGS sequence"/>
</dbReference>
<organism evidence="1 2">
    <name type="scientific">Naganishia friedmannii</name>
    <dbReference type="NCBI Taxonomy" id="89922"/>
    <lineage>
        <taxon>Eukaryota</taxon>
        <taxon>Fungi</taxon>
        <taxon>Dikarya</taxon>
        <taxon>Basidiomycota</taxon>
        <taxon>Agaricomycotina</taxon>
        <taxon>Tremellomycetes</taxon>
        <taxon>Filobasidiales</taxon>
        <taxon>Filobasidiaceae</taxon>
        <taxon>Naganishia</taxon>
    </lineage>
</organism>
<reference evidence="1" key="1">
    <citation type="submission" date="2023-04" db="EMBL/GenBank/DDBJ databases">
        <title>Draft Genome sequencing of Naganishia species isolated from polar environments using Oxford Nanopore Technology.</title>
        <authorList>
            <person name="Leo P."/>
            <person name="Venkateswaran K."/>
        </authorList>
    </citation>
    <scope>NUCLEOTIDE SEQUENCE</scope>
    <source>
        <strain evidence="1">MNA-CCFEE 5423</strain>
    </source>
</reference>
<protein>
    <submittedName>
        <fullName evidence="1">Uncharacterized protein</fullName>
    </submittedName>
</protein>
<accession>A0ACC2UVS4</accession>
<evidence type="ECO:0000313" key="1">
    <source>
        <dbReference type="EMBL" id="KAJ9091179.1"/>
    </source>
</evidence>
<evidence type="ECO:0000313" key="2">
    <source>
        <dbReference type="Proteomes" id="UP001227268"/>
    </source>
</evidence>
<gene>
    <name evidence="1" type="ORF">QFC21_007299</name>
</gene>
<sequence>MRSRSNSVANNTENINRTPEGMDTVTQFETQLKDAIQNLTAATDNFINVCDVEGGTQQVPGGSVNAFKRIQTALPALLGWLQNPRVREIANGLVEFYETWLADTIASEEDQHRDNNDLFVAFALAFQELREASIQLTGAYMSSRILQGSVQEPTPFISANGNVDEKDSVYEWVNNEIQKANKSLNSLEDVLSRLPESIKNGAVKEGDSEEWETHSVATKLSVDVERLQGMLDAASAEAARILLNLATTERYSQGDEQEEHAATSKIHAFTPVFETVDGILIVKKLMLHLKDEQGNDQSQSLSHALNHPSLDLPTLLAEAAVTQVIRSGREEQADQSFSTRLDEITYNLTEELSKHSPANAFSLHTLNLLPPEDPDRLRVGSWLGGLDSAGTSPRPSRPPSIRSIQEMSRSGTVAASVASRYTNNSE</sequence>
<keyword evidence="2" id="KW-1185">Reference proteome</keyword>
<comment type="caution">
    <text evidence="1">The sequence shown here is derived from an EMBL/GenBank/DDBJ whole genome shotgun (WGS) entry which is preliminary data.</text>
</comment>
<dbReference type="EMBL" id="JASBWT010000060">
    <property type="protein sequence ID" value="KAJ9091179.1"/>
    <property type="molecule type" value="Genomic_DNA"/>
</dbReference>
<name>A0ACC2UVS4_9TREE</name>